<feature type="domain" description="Peptidase M1 membrane alanine aminopeptidase" evidence="13">
    <location>
        <begin position="231"/>
        <end position="432"/>
    </location>
</feature>
<evidence type="ECO:0000256" key="12">
    <source>
        <dbReference type="SAM" id="SignalP"/>
    </source>
</evidence>
<dbReference type="CDD" id="cd09603">
    <property type="entry name" value="M1_APN_like"/>
    <property type="match status" value="1"/>
</dbReference>
<feature type="domain" description="Aminopeptidase N-like N-terminal" evidence="14">
    <location>
        <begin position="28"/>
        <end position="193"/>
    </location>
</feature>
<evidence type="ECO:0000256" key="1">
    <source>
        <dbReference type="ARBA" id="ARBA00000098"/>
    </source>
</evidence>
<evidence type="ECO:0000256" key="4">
    <source>
        <dbReference type="ARBA" id="ARBA00012564"/>
    </source>
</evidence>
<evidence type="ECO:0000256" key="10">
    <source>
        <dbReference type="ARBA" id="ARBA00022833"/>
    </source>
</evidence>
<keyword evidence="6 15" id="KW-0031">Aminopeptidase</keyword>
<dbReference type="EMBL" id="JBHTLI010000001">
    <property type="protein sequence ID" value="MFD1095618.1"/>
    <property type="molecule type" value="Genomic_DNA"/>
</dbReference>
<evidence type="ECO:0000256" key="2">
    <source>
        <dbReference type="ARBA" id="ARBA00001947"/>
    </source>
</evidence>
<evidence type="ECO:0000256" key="8">
    <source>
        <dbReference type="ARBA" id="ARBA00022723"/>
    </source>
</evidence>
<evidence type="ECO:0000256" key="6">
    <source>
        <dbReference type="ARBA" id="ARBA00022438"/>
    </source>
</evidence>
<dbReference type="EC" id="3.4.11.2" evidence="4"/>
<keyword evidence="11" id="KW-0482">Metalloprotease</keyword>
<dbReference type="Pfam" id="PF01433">
    <property type="entry name" value="Peptidase_M1"/>
    <property type="match status" value="1"/>
</dbReference>
<evidence type="ECO:0000256" key="3">
    <source>
        <dbReference type="ARBA" id="ARBA00010136"/>
    </source>
</evidence>
<comment type="similarity">
    <text evidence="3">Belongs to the peptidase M1 family.</text>
</comment>
<evidence type="ECO:0000313" key="16">
    <source>
        <dbReference type="Proteomes" id="UP001597131"/>
    </source>
</evidence>
<dbReference type="SUPFAM" id="SSF55486">
    <property type="entry name" value="Metalloproteases ('zincins'), catalytic domain"/>
    <property type="match status" value="1"/>
</dbReference>
<keyword evidence="10" id="KW-0862">Zinc</keyword>
<dbReference type="InterPro" id="IPR027268">
    <property type="entry name" value="Peptidase_M4/M1_CTD_sf"/>
</dbReference>
<comment type="catalytic activity">
    <reaction evidence="1">
        <text>Release of an N-terminal amino acid, Xaa-|-Yaa- from a peptide, amide or arylamide. Xaa is preferably Ala, but may be most amino acids including Pro (slow action). When a terminal hydrophobic residue is followed by a prolyl residue, the two may be released as an intact Xaa-Pro dipeptide.</text>
        <dbReference type="EC" id="3.4.11.2"/>
    </reaction>
</comment>
<name>A0ABW3NPB7_9FLAO</name>
<keyword evidence="12" id="KW-0732">Signal</keyword>
<dbReference type="PANTHER" id="PTHR11533">
    <property type="entry name" value="PROTEASE M1 ZINC METALLOPROTEASE"/>
    <property type="match status" value="1"/>
</dbReference>
<dbReference type="InterPro" id="IPR042097">
    <property type="entry name" value="Aminopeptidase_N-like_N_sf"/>
</dbReference>
<dbReference type="InterPro" id="IPR045357">
    <property type="entry name" value="Aminopeptidase_N-like_N"/>
</dbReference>
<feature type="chain" id="PRO_5045968578" description="Aminopeptidase N" evidence="12">
    <location>
        <begin position="20"/>
        <end position="517"/>
    </location>
</feature>
<dbReference type="Gene3D" id="2.60.40.1730">
    <property type="entry name" value="tricorn interacting facor f3 domain"/>
    <property type="match status" value="1"/>
</dbReference>
<evidence type="ECO:0000256" key="7">
    <source>
        <dbReference type="ARBA" id="ARBA00022670"/>
    </source>
</evidence>
<comment type="caution">
    <text evidence="15">The sequence shown here is derived from an EMBL/GenBank/DDBJ whole genome shotgun (WGS) entry which is preliminary data.</text>
</comment>
<dbReference type="SUPFAM" id="SSF63737">
    <property type="entry name" value="Leukotriene A4 hydrolase N-terminal domain"/>
    <property type="match status" value="1"/>
</dbReference>
<dbReference type="Gene3D" id="1.10.390.10">
    <property type="entry name" value="Neutral Protease Domain 2"/>
    <property type="match status" value="1"/>
</dbReference>
<keyword evidence="16" id="KW-1185">Reference proteome</keyword>
<accession>A0ABW3NPB7</accession>
<comment type="cofactor">
    <cofactor evidence="2">
        <name>Zn(2+)</name>
        <dbReference type="ChEBI" id="CHEBI:29105"/>
    </cofactor>
</comment>
<dbReference type="RefSeq" id="WP_380744505.1">
    <property type="nucleotide sequence ID" value="NZ_JBHTLI010000001.1"/>
</dbReference>
<dbReference type="InterPro" id="IPR001930">
    <property type="entry name" value="Peptidase_M1"/>
</dbReference>
<evidence type="ECO:0000256" key="9">
    <source>
        <dbReference type="ARBA" id="ARBA00022801"/>
    </source>
</evidence>
<gene>
    <name evidence="15" type="ORF">ACFQ3Q_07660</name>
</gene>
<dbReference type="Pfam" id="PF17900">
    <property type="entry name" value="Peptidase_M1_N"/>
    <property type="match status" value="1"/>
</dbReference>
<feature type="signal peptide" evidence="12">
    <location>
        <begin position="1"/>
        <end position="19"/>
    </location>
</feature>
<organism evidence="15 16">
    <name type="scientific">Salegentibacter chungangensis</name>
    <dbReference type="NCBI Taxonomy" id="1335724"/>
    <lineage>
        <taxon>Bacteria</taxon>
        <taxon>Pseudomonadati</taxon>
        <taxon>Bacteroidota</taxon>
        <taxon>Flavobacteriia</taxon>
        <taxon>Flavobacteriales</taxon>
        <taxon>Flavobacteriaceae</taxon>
        <taxon>Salegentibacter</taxon>
    </lineage>
</organism>
<evidence type="ECO:0000313" key="15">
    <source>
        <dbReference type="EMBL" id="MFD1095618.1"/>
    </source>
</evidence>
<dbReference type="Proteomes" id="UP001597131">
    <property type="component" value="Unassembled WGS sequence"/>
</dbReference>
<dbReference type="GO" id="GO:0004177">
    <property type="term" value="F:aminopeptidase activity"/>
    <property type="evidence" value="ECO:0007669"/>
    <property type="project" value="UniProtKB-KW"/>
</dbReference>
<evidence type="ECO:0000256" key="5">
    <source>
        <dbReference type="ARBA" id="ARBA00015611"/>
    </source>
</evidence>
<proteinExistence type="inferred from homology"/>
<sequence length="517" mass="59484">MKFKLFALFAILLSAASLAQNPAIDVQKYEFSLELTDENDVISGMAGIDYELKQDTDSLVFDLVSQNEDGKGMKVDSILSNGKKLQFEQTKEKLKIVTPDSSEVTIFYHGIPQDGLIISRNKYGDRTFFGDNWPNRAHHWLPVIDHPSDKAYVDFTVTAPSHYQVVANGSLLETTNLDDKVLYRYSSSVPLPTKVMVIGVAEFAVEHLEEINDIPVSSWVYPENKKEGFYDYAQAKEVLQFFMEKVGPYPYTKLANVQSTTRYGGMENASNIFYFENSVTGERTSEFLIAHEIAHQWFGDSASESDWSHLWLSEGFATYLTDLYAEHTYGKEKLKEKLKEEKAKVISFSKKEKTPVIDTTRTDYTELLNPNSYQKGAWFLHMLRRKVGDENFWEAIRKYYNDYKLSNATTDDLLEVFEEVSEEELGSFFDQWLRQYGHPVLSTSWEHKSGKINFEVKQAQKNNFSFPLEIKISYADGSSEMKTLEITKKQEKFELESAKKSVKIELDPESNLLYEEK</sequence>
<evidence type="ECO:0000259" key="14">
    <source>
        <dbReference type="Pfam" id="PF17900"/>
    </source>
</evidence>
<dbReference type="PRINTS" id="PR00756">
    <property type="entry name" value="ALADIPTASE"/>
</dbReference>
<keyword evidence="9 15" id="KW-0378">Hydrolase</keyword>
<protein>
    <recommendedName>
        <fullName evidence="5">Aminopeptidase N</fullName>
        <ecNumber evidence="4">3.4.11.2</ecNumber>
    </recommendedName>
</protein>
<evidence type="ECO:0000259" key="13">
    <source>
        <dbReference type="Pfam" id="PF01433"/>
    </source>
</evidence>
<dbReference type="PANTHER" id="PTHR11533:SF174">
    <property type="entry name" value="PUROMYCIN-SENSITIVE AMINOPEPTIDASE-RELATED"/>
    <property type="match status" value="1"/>
</dbReference>
<evidence type="ECO:0000256" key="11">
    <source>
        <dbReference type="ARBA" id="ARBA00023049"/>
    </source>
</evidence>
<reference evidence="16" key="1">
    <citation type="journal article" date="2019" name="Int. J. Syst. Evol. Microbiol.">
        <title>The Global Catalogue of Microorganisms (GCM) 10K type strain sequencing project: providing services to taxonomists for standard genome sequencing and annotation.</title>
        <authorList>
            <consortium name="The Broad Institute Genomics Platform"/>
            <consortium name="The Broad Institute Genome Sequencing Center for Infectious Disease"/>
            <person name="Wu L."/>
            <person name="Ma J."/>
        </authorList>
    </citation>
    <scope>NUCLEOTIDE SEQUENCE [LARGE SCALE GENOMIC DNA]</scope>
    <source>
        <strain evidence="16">CCUG 64793</strain>
    </source>
</reference>
<keyword evidence="8" id="KW-0479">Metal-binding</keyword>
<dbReference type="InterPro" id="IPR014782">
    <property type="entry name" value="Peptidase_M1_dom"/>
</dbReference>
<keyword evidence="7" id="KW-0645">Protease</keyword>
<dbReference type="InterPro" id="IPR050344">
    <property type="entry name" value="Peptidase_M1_aminopeptidases"/>
</dbReference>